<evidence type="ECO:0000313" key="7">
    <source>
        <dbReference type="Proteomes" id="UP000183812"/>
    </source>
</evidence>
<dbReference type="FunFam" id="3.40.605.10:FF:000007">
    <property type="entry name" value="NAD/NADP-dependent betaine aldehyde dehydrogenase"/>
    <property type="match status" value="1"/>
</dbReference>
<protein>
    <submittedName>
        <fullName evidence="6">Aldehyde dehydrogenase (NAD+)</fullName>
    </submittedName>
</protein>
<dbReference type="InterPro" id="IPR029510">
    <property type="entry name" value="Ald_DH_CS_GLU"/>
</dbReference>
<keyword evidence="2 4" id="KW-0560">Oxidoreductase</keyword>
<dbReference type="InterPro" id="IPR016162">
    <property type="entry name" value="Ald_DH_N"/>
</dbReference>
<dbReference type="Gene3D" id="3.40.605.10">
    <property type="entry name" value="Aldehyde Dehydrogenase, Chain A, domain 1"/>
    <property type="match status" value="2"/>
</dbReference>
<reference evidence="6 7" key="1">
    <citation type="submission" date="2016-10" db="EMBL/GenBank/DDBJ databases">
        <authorList>
            <person name="de Groot N.N."/>
        </authorList>
    </citation>
    <scope>NUCLEOTIDE SEQUENCE [LARGE SCALE GENOMIC DNA]</scope>
    <source>
        <strain evidence="7">DSM 938 / 37b4</strain>
    </source>
</reference>
<evidence type="ECO:0000256" key="4">
    <source>
        <dbReference type="RuleBase" id="RU003345"/>
    </source>
</evidence>
<evidence type="ECO:0000259" key="5">
    <source>
        <dbReference type="Pfam" id="PF00171"/>
    </source>
</evidence>
<dbReference type="GO" id="GO:0016620">
    <property type="term" value="F:oxidoreductase activity, acting on the aldehyde or oxo group of donors, NAD or NADP as acceptor"/>
    <property type="evidence" value="ECO:0007669"/>
    <property type="project" value="InterPro"/>
</dbReference>
<dbReference type="AlphaFoldDB" id="A0A1G7F7T0"/>
<dbReference type="InterPro" id="IPR016161">
    <property type="entry name" value="Ald_DH/histidinol_DH"/>
</dbReference>
<dbReference type="PROSITE" id="PS00687">
    <property type="entry name" value="ALDEHYDE_DEHYDR_GLU"/>
    <property type="match status" value="1"/>
</dbReference>
<evidence type="ECO:0000256" key="3">
    <source>
        <dbReference type="PROSITE-ProRule" id="PRU10007"/>
    </source>
</evidence>
<sequence>MPSVKEILTTMDYGPAPEASGEVMGWLQARGRFGHLIGGAMTPPGAVVAVQNPATGETLAEVTRGSEAEVGAAVAAARAAAPGWAALSGHERAKWLYALARTLQKREAFFRILEVLDTGKPIRETRDFDLPLAIRHVYHHAGWAELCADDFPGLVPLGTVAAILPAQAPLLMLAAKVAPALAAGNTVVLKPAEATPLSALAFAEICLEIGLPAGVLNIVTGDGATGAALAASPVDKISFTGTTEVGRTLRAATAGTGKALTLELGGKSPVLVFADADLDAAIEGVVAAAWTHQGQICATGPRIFVAEAVAETFTARLLTRLQKLRLGDPLDKCTDLGAVVSPARRTHLHALVAKGVAEGARLITADIPLPARGTFCAPGLLIDASPANPCVTEDLFGPIATLTSFRTPAEAVELANSTRSGLAASVWTENLTLAQDVAAKLATGTVWINCHALIDAAAPFGGRRDSGFGRSGGRAGLRAQLRRPATAPVPEAPAPDFNPAPCPEAAAAQPIDRTAKLYIGGAQKRPEGGQSWRVTHQGREIGLAPLGGRKDIRNAVEAAHRAAGWSKLTGHARAQVLYFLAENLSLRTAEFETRLAETGHDPSEVGQTIRLAFRAAALADKIEGAVIQTKSQLLTLTRPEPWGVLGIACANRQPLLGLAALVLPAIAAGNRVVAIPAMAQPLVAADFAQVLDTSDVPGGVVNLISGPRDDLAKVLAGHDDVAALWYAGSPDGAAMVERESAASLKATWCPTLRDWAAQEMRETLEQATQTKTIWVPYGF</sequence>
<dbReference type="EMBL" id="FNAY01000003">
    <property type="protein sequence ID" value="SDE72020.1"/>
    <property type="molecule type" value="Genomic_DNA"/>
</dbReference>
<dbReference type="InterPro" id="IPR015590">
    <property type="entry name" value="Aldehyde_DH_dom"/>
</dbReference>
<dbReference type="Proteomes" id="UP000183812">
    <property type="component" value="Unassembled WGS sequence"/>
</dbReference>
<feature type="domain" description="Aldehyde dehydrogenase" evidence="5">
    <location>
        <begin position="537"/>
        <end position="746"/>
    </location>
</feature>
<gene>
    <name evidence="6" type="ORF">SAMN04244550_00893</name>
</gene>
<evidence type="ECO:0000313" key="6">
    <source>
        <dbReference type="EMBL" id="SDE72020.1"/>
    </source>
</evidence>
<name>A0A1G7F7T0_RHOCA</name>
<dbReference type="PANTHER" id="PTHR11699">
    <property type="entry name" value="ALDEHYDE DEHYDROGENASE-RELATED"/>
    <property type="match status" value="1"/>
</dbReference>
<dbReference type="SUPFAM" id="SSF53720">
    <property type="entry name" value="ALDH-like"/>
    <property type="match status" value="2"/>
</dbReference>
<dbReference type="OrthoDB" id="9812625at2"/>
<evidence type="ECO:0000256" key="1">
    <source>
        <dbReference type="ARBA" id="ARBA00009986"/>
    </source>
</evidence>
<organism evidence="6 7">
    <name type="scientific">Rhodobacter capsulatus</name>
    <name type="common">Rhodopseudomonas capsulata</name>
    <dbReference type="NCBI Taxonomy" id="1061"/>
    <lineage>
        <taxon>Bacteria</taxon>
        <taxon>Pseudomonadati</taxon>
        <taxon>Pseudomonadota</taxon>
        <taxon>Alphaproteobacteria</taxon>
        <taxon>Rhodobacterales</taxon>
        <taxon>Rhodobacter group</taxon>
        <taxon>Rhodobacter</taxon>
    </lineage>
</organism>
<dbReference type="Gene3D" id="3.40.309.10">
    <property type="entry name" value="Aldehyde Dehydrogenase, Chain A, domain 2"/>
    <property type="match status" value="1"/>
</dbReference>
<feature type="domain" description="Aldehyde dehydrogenase" evidence="5">
    <location>
        <begin position="48"/>
        <end position="479"/>
    </location>
</feature>
<dbReference type="Pfam" id="PF00171">
    <property type="entry name" value="Aldedh"/>
    <property type="match status" value="2"/>
</dbReference>
<feature type="active site" evidence="3">
    <location>
        <position position="263"/>
    </location>
</feature>
<dbReference type="RefSeq" id="WP_074552969.1">
    <property type="nucleotide sequence ID" value="NZ_CP119563.1"/>
</dbReference>
<comment type="similarity">
    <text evidence="1 4">Belongs to the aldehyde dehydrogenase family.</text>
</comment>
<proteinExistence type="inferred from homology"/>
<accession>A0A1G7F7T0</accession>
<dbReference type="InterPro" id="IPR016163">
    <property type="entry name" value="Ald_DH_C"/>
</dbReference>
<evidence type="ECO:0000256" key="2">
    <source>
        <dbReference type="ARBA" id="ARBA00023002"/>
    </source>
</evidence>